<keyword evidence="2" id="KW-0378">Hydrolase</keyword>
<dbReference type="NCBIfam" id="TIGR04131">
    <property type="entry name" value="Bac_Flav_CTERM"/>
    <property type="match status" value="1"/>
</dbReference>
<reference evidence="7" key="1">
    <citation type="submission" date="2022-11" db="EMBL/GenBank/DDBJ databases">
        <title>Refractory cell wall polysaccharides provide important carbon source for microbial heterotrophs in the hadal ocean.</title>
        <authorList>
            <person name="Zhu X."/>
        </authorList>
    </citation>
    <scope>NUCLEOTIDE SEQUENCE</scope>
    <source>
        <strain evidence="7">MTRN7</strain>
    </source>
</reference>
<dbReference type="SUPFAM" id="SSF49854">
    <property type="entry name" value="Spermadhesin, CUB domain"/>
    <property type="match status" value="1"/>
</dbReference>
<feature type="domain" description="P/Homo B" evidence="6">
    <location>
        <begin position="270"/>
        <end position="455"/>
    </location>
</feature>
<dbReference type="InterPro" id="IPR026341">
    <property type="entry name" value="T9SS_type_B"/>
</dbReference>
<keyword evidence="8" id="KW-1185">Reference proteome</keyword>
<dbReference type="InterPro" id="IPR013783">
    <property type="entry name" value="Ig-like_fold"/>
</dbReference>
<evidence type="ECO:0000259" key="6">
    <source>
        <dbReference type="PROSITE" id="PS51829"/>
    </source>
</evidence>
<evidence type="ECO:0000256" key="1">
    <source>
        <dbReference type="ARBA" id="ARBA00022670"/>
    </source>
</evidence>
<dbReference type="SUPFAM" id="SSF49299">
    <property type="entry name" value="PKD domain"/>
    <property type="match status" value="1"/>
</dbReference>
<feature type="signal peptide" evidence="4">
    <location>
        <begin position="1"/>
        <end position="18"/>
    </location>
</feature>
<dbReference type="InterPro" id="IPR000859">
    <property type="entry name" value="CUB_dom"/>
</dbReference>
<dbReference type="PROSITE" id="PS50093">
    <property type="entry name" value="PKD"/>
    <property type="match status" value="1"/>
</dbReference>
<dbReference type="CDD" id="cd00146">
    <property type="entry name" value="PKD"/>
    <property type="match status" value="1"/>
</dbReference>
<name>A0ABT4S3H5_9FLAO</name>
<proteinExistence type="predicted"/>
<dbReference type="CDD" id="cd00041">
    <property type="entry name" value="CUB"/>
    <property type="match status" value="1"/>
</dbReference>
<organism evidence="7 8">
    <name type="scientific">Mesoflavibacter profundi</name>
    <dbReference type="NCBI Taxonomy" id="2708110"/>
    <lineage>
        <taxon>Bacteria</taxon>
        <taxon>Pseudomonadati</taxon>
        <taxon>Bacteroidota</taxon>
        <taxon>Flavobacteriia</taxon>
        <taxon>Flavobacteriales</taxon>
        <taxon>Flavobacteriaceae</taxon>
        <taxon>Mesoflavibacter</taxon>
    </lineage>
</organism>
<dbReference type="Pfam" id="PF18911">
    <property type="entry name" value="PKD_4"/>
    <property type="match status" value="1"/>
</dbReference>
<dbReference type="EMBL" id="JAPFGC010000002">
    <property type="protein sequence ID" value="MDA0178612.1"/>
    <property type="molecule type" value="Genomic_DNA"/>
</dbReference>
<dbReference type="Pfam" id="PF13585">
    <property type="entry name" value="CHU_C"/>
    <property type="match status" value="1"/>
</dbReference>
<accession>A0ABT4S3H5</accession>
<dbReference type="SMART" id="SM00089">
    <property type="entry name" value="PKD"/>
    <property type="match status" value="1"/>
</dbReference>
<keyword evidence="1" id="KW-0645">Protease</keyword>
<dbReference type="RefSeq" id="WP_270005857.1">
    <property type="nucleotide sequence ID" value="NZ_JAPFGC010000002.1"/>
</dbReference>
<keyword evidence="3" id="KW-1015">Disulfide bond</keyword>
<dbReference type="InterPro" id="IPR000601">
    <property type="entry name" value="PKD_dom"/>
</dbReference>
<evidence type="ECO:0000256" key="4">
    <source>
        <dbReference type="SAM" id="SignalP"/>
    </source>
</evidence>
<keyword evidence="4" id="KW-0732">Signal</keyword>
<feature type="domain" description="PKD" evidence="5">
    <location>
        <begin position="184"/>
        <end position="223"/>
    </location>
</feature>
<dbReference type="InterPro" id="IPR035986">
    <property type="entry name" value="PKD_dom_sf"/>
</dbReference>
<feature type="chain" id="PRO_5045485754" evidence="4">
    <location>
        <begin position="19"/>
        <end position="2362"/>
    </location>
</feature>
<dbReference type="Gene3D" id="2.60.120.290">
    <property type="entry name" value="Spermadhesin, CUB domain"/>
    <property type="match status" value="1"/>
</dbReference>
<dbReference type="Proteomes" id="UP001149142">
    <property type="component" value="Unassembled WGS sequence"/>
</dbReference>
<dbReference type="Gene3D" id="2.60.40.10">
    <property type="entry name" value="Immunoglobulins"/>
    <property type="match status" value="1"/>
</dbReference>
<dbReference type="InterPro" id="IPR002884">
    <property type="entry name" value="P_dom"/>
</dbReference>
<sequence>MKKFLLPLLLLNICFSFAQDVLMQTTTVSQCGGVFYDSGGSAANYSNDENFVLTICPDVAGQQVQLDFVAFSTQLNSDTMTIYDGDSTAANAFGTFSGGGAANNPGFVSATPNNPTGCLTIEFVSDGSANTTGWEANISCFEPCQSIVSQLDSATPAPNGDGYIRVCPGDPITLNGSANFSVDGTGATYEWDLGDGNFVSGQTATFSYATPGVYIVNLNVTDTNTDPDPAGCSNTNLINQVIQVSTEPDFTGTSASSATACFGEQVTLTGVANQVEFINDCTPPVSGTTFLPDGSGATYQTCVTVDCYDSGLTLTDINQIIGICVNMEHSFMGDLDINIISPNGQMAVLKGYPGGGGTYLGGANDDGSNTPGVGADYCFASTGTVTIENGPTIIAGSNPPNNSITPGTYLPEGNLSNLLGSPLNGDWCIQIIDNLSIDNGYIFSWSIEFDPTLQPPEYSFTPVTTSEAWDSDPTIVSSSGNDITVQPSAPGQYCYTYRVMNDFGCEYTEQVCIDIYPEVDNGLPDNLFMCNPGAPPYIFDLTQNDAVLTAPSAIPADLVITYHESQTDADSDINAIANPSAYSSTATLGNPQTIYVRIEYLNTNCFETETFTLNITTQPTINPAPDMVQCDDMDNDGFMPFDLETQTPLILGTQPASNYEVTYHTSFADADGDVNALMSPHTNVTNPEPIYVRIEVIGDASCYNVTTTPLFNLIVNLNDDSSYTVTPTCDGATVSNVSTPGGTFSSPTGATIDPVTGLVTGAASGATHSISYTTTGACPTTTTVDFTVLVTDDPSFTLQPTCDGAVVDSEATPGSYAFNPIPGDGATIDTATGTILNATPGATYTVEHTTNGVCPASSTATVTVYPLEDASFVPTATCDGATVTITGDTGGTFVLNPDPGSPITIDAVTGTVTGGTYGDTYTIEYTTGGPCPEVSAQNVTVLAQDDPSFTMVPNCDGGTVDSVAMPGGTYTFNPPAPSGDTVQIDASTGAVTMATPGTSYTVEYTTATQCPATSTFVLNVLPADNSSFNLDPTCDGATATVTGLSGGTFVLTTTGATIDAATGTVTGALPGSVHTVEYTTNGPCPTTTTQNVTVHPEVIAIDPTPLEVCDDNTPDGITQIDLTLKDTEVTGGVASYVASYYLTLTDAETATNPLPIPYTNLTNPQLIYVRVEDANTTCYDTTTLELQVEQAPTAFTPTPLEYCDPDSDGFGEFMLTDADGQITGGAAGLVVTYHETMSDAENNVNALTSPYDNIVVNTQTIYVRVESQTIVTDCASYVDLQLIVNPTPQIDITPTALEECDDDTDGLVAFDLIQSNDEILNLLDSDSSNDINPSDVTISYYQTQADAQTPSNAIATPSNYTNTTPNMETIWVRVEYNATGCYKLTELDLIVNPLPVLVQPDQLNLCDYNNPGDEQEAFTLEDANAQILNGQTGITLTYYDTQLGADTADATAQIFSPYTNGPNPQTVYVRAEDNTTGCVNTITLDLRVNPLPSPVAPSPLVACDEDNDGIYSGFDLDSQTAGIINNEPNIVLSYHETQADAENGQNTLSSPYENIVENVQTIYIRAENTLTGCYTIVTMDLVVEPSPEVPVNIPDYIICDDDNDGYNQFDFVTVMTPQILGTQDPLDFTLTYHTTQAGADTGNMPIVNPGNYTNQSNPQTIYVRLESNVNGCVTTGEFEIRVEFPPVLVQPTPLEICDELDAVYYENNDGYAVFDLTVKNDEITGATASWTVSYYETSSDAQTGVNAIPDPTMYQNTASGAQTVYVRVVDSDTGCFSLTTLTIRVLPNPTPNQNPTDLELCDDTNIVGPNDLIEMFDLTTYENVTLNGEPNVTASYYTDLDDALMGVNPIVAPTMHTNEDPANPGTAINPQTIYMRVTKGGTGCFTLVNFDITVNPLPEVSPIEDYIICELNTDEVAGFDLESKTDEILNGQDATVFTVTYHESQSDADSGINALVSPYFNITNPQEIYVNITNTITGCDVTTMFNIEVNEAAQANQSMPIYYECDDNIEFDGDPTDDQAQFDLTTQNADVLMGQDPTNYTVTYYDNLQDAEAGTNPIPTVYENTSNPQVIYVRVDNDTMEDDGTGTMVDSSVCYEVAEITLSVNPLPVVDLEANYLLCVNTNGTEVINPLVIETGLNPSDYTFEWTLNGTVVGTGSSIAPIQGGNYTVTIEDNVTGCISTDNTIVEESAPPSIQADVVTPAFADEHSIQVTATGTGISEYEFQLDGGSWYTNTPNDNTYLFNDVSGGEHTITVRDINGCGESSITVMVMDYPHYFTPNGDGYNETWQIYGISDQPDAVIYIFDRYGKLIKQLSPMGEGWDGTYNGNPLPTSDYWFTVEYREPGESHETAKKQFRAHFTLKR</sequence>
<dbReference type="InterPro" id="IPR035914">
    <property type="entry name" value="Sperma_CUB_dom_sf"/>
</dbReference>
<evidence type="ECO:0000313" key="8">
    <source>
        <dbReference type="Proteomes" id="UP001149142"/>
    </source>
</evidence>
<dbReference type="InterPro" id="IPR008979">
    <property type="entry name" value="Galactose-bd-like_sf"/>
</dbReference>
<evidence type="ECO:0000256" key="2">
    <source>
        <dbReference type="ARBA" id="ARBA00022801"/>
    </source>
</evidence>
<gene>
    <name evidence="7" type="ORF">OOZ35_14000</name>
</gene>
<dbReference type="PROSITE" id="PS51829">
    <property type="entry name" value="P_HOMO_B"/>
    <property type="match status" value="1"/>
</dbReference>
<protein>
    <submittedName>
        <fullName evidence="7">T9SS type B sorting domain-containing protein</fullName>
    </submittedName>
</protein>
<comment type="caution">
    <text evidence="7">The sequence shown here is derived from an EMBL/GenBank/DDBJ whole genome shotgun (WGS) entry which is preliminary data.</text>
</comment>
<dbReference type="Gene3D" id="2.60.120.260">
    <property type="entry name" value="Galactose-binding domain-like"/>
    <property type="match status" value="1"/>
</dbReference>
<evidence type="ECO:0000256" key="3">
    <source>
        <dbReference type="ARBA" id="ARBA00023157"/>
    </source>
</evidence>
<evidence type="ECO:0000259" key="5">
    <source>
        <dbReference type="PROSITE" id="PS50093"/>
    </source>
</evidence>
<dbReference type="InterPro" id="IPR022409">
    <property type="entry name" value="PKD/Chitinase_dom"/>
</dbReference>
<evidence type="ECO:0000313" key="7">
    <source>
        <dbReference type="EMBL" id="MDA0178612.1"/>
    </source>
</evidence>
<dbReference type="SUPFAM" id="SSF49785">
    <property type="entry name" value="Galactose-binding domain-like"/>
    <property type="match status" value="1"/>
</dbReference>